<keyword evidence="4 6" id="KW-0067">ATP-binding</keyword>
<dbReference type="SMART" id="SM00382">
    <property type="entry name" value="AAA"/>
    <property type="match status" value="1"/>
</dbReference>
<evidence type="ECO:0000256" key="3">
    <source>
        <dbReference type="ARBA" id="ARBA00022741"/>
    </source>
</evidence>
<dbReference type="InterPro" id="IPR003593">
    <property type="entry name" value="AAA+_ATPase"/>
</dbReference>
<gene>
    <name evidence="6" type="ORF">BLIG_01162</name>
</gene>
<dbReference type="Proteomes" id="UP000005084">
    <property type="component" value="Unassembled WGS sequence"/>
</dbReference>
<evidence type="ECO:0000256" key="2">
    <source>
        <dbReference type="ARBA" id="ARBA00022448"/>
    </source>
</evidence>
<evidence type="ECO:0000256" key="1">
    <source>
        <dbReference type="ARBA" id="ARBA00005417"/>
    </source>
</evidence>
<sequence length="233" mass="25296">MMIEISGLSKTYGGKQALDDVSFRAEQGKVTALIGPNGAGKSTLLHILLGLEPASSGAATFDGSRYNELGPSPCNIVGSFIDGLTPHPSRTGLSHLRWIALVAGVPFSRCDECLRLVGLHEARRRTFKTYSLGMKQRLGIAAAILTDAPYLILDEPLNGLDPKGIQWVRDFIKDYVSDHRTVIVSSHYMAELELVTDHVVGLSNGRKVLDGDIAALLDQYGSLEQAYFNVVKK</sequence>
<evidence type="ECO:0000313" key="6">
    <source>
        <dbReference type="EMBL" id="EEQ55211.1"/>
    </source>
</evidence>
<proteinExistence type="inferred from homology"/>
<evidence type="ECO:0000259" key="5">
    <source>
        <dbReference type="PROSITE" id="PS50893"/>
    </source>
</evidence>
<organism evidence="6">
    <name type="scientific">Bifidobacterium longum subsp. infantis CCUG 52486</name>
    <dbReference type="NCBI Taxonomy" id="537937"/>
    <lineage>
        <taxon>Bacteria</taxon>
        <taxon>Bacillati</taxon>
        <taxon>Actinomycetota</taxon>
        <taxon>Actinomycetes</taxon>
        <taxon>Bifidobacteriales</taxon>
        <taxon>Bifidobacteriaceae</taxon>
        <taxon>Bifidobacterium</taxon>
    </lineage>
</organism>
<dbReference type="HOGENOM" id="CLU_000604_1_2_11"/>
<accession>C5EB36</accession>
<comment type="similarity">
    <text evidence="1">Belongs to the ABC transporter superfamily.</text>
</comment>
<name>C5EB36_BIFLI</name>
<keyword evidence="2" id="KW-0813">Transport</keyword>
<dbReference type="InterPro" id="IPR003439">
    <property type="entry name" value="ABC_transporter-like_ATP-bd"/>
</dbReference>
<dbReference type="GO" id="GO:0016887">
    <property type="term" value="F:ATP hydrolysis activity"/>
    <property type="evidence" value="ECO:0007669"/>
    <property type="project" value="InterPro"/>
</dbReference>
<dbReference type="SUPFAM" id="SSF52540">
    <property type="entry name" value="P-loop containing nucleoside triphosphate hydrolases"/>
    <property type="match status" value="1"/>
</dbReference>
<dbReference type="Pfam" id="PF00005">
    <property type="entry name" value="ABC_tran"/>
    <property type="match status" value="1"/>
</dbReference>
<dbReference type="PANTHER" id="PTHR43335:SF4">
    <property type="entry name" value="ABC TRANSPORTER, ATP-BINDING PROTEIN"/>
    <property type="match status" value="1"/>
</dbReference>
<feature type="domain" description="ABC transporter" evidence="5">
    <location>
        <begin position="3"/>
        <end position="229"/>
    </location>
</feature>
<dbReference type="GO" id="GO:0005524">
    <property type="term" value="F:ATP binding"/>
    <property type="evidence" value="ECO:0007669"/>
    <property type="project" value="UniProtKB-KW"/>
</dbReference>
<evidence type="ECO:0000256" key="4">
    <source>
        <dbReference type="ARBA" id="ARBA00022840"/>
    </source>
</evidence>
<dbReference type="PROSITE" id="PS00211">
    <property type="entry name" value="ABC_TRANSPORTER_1"/>
    <property type="match status" value="1"/>
</dbReference>
<dbReference type="Gene3D" id="3.40.50.300">
    <property type="entry name" value="P-loop containing nucleotide triphosphate hydrolases"/>
    <property type="match status" value="1"/>
</dbReference>
<dbReference type="InterPro" id="IPR017871">
    <property type="entry name" value="ABC_transporter-like_CS"/>
</dbReference>
<dbReference type="EMBL" id="DS990239">
    <property type="protein sequence ID" value="EEQ55211.1"/>
    <property type="molecule type" value="Genomic_DNA"/>
</dbReference>
<keyword evidence="3" id="KW-0547">Nucleotide-binding</keyword>
<protein>
    <submittedName>
        <fullName evidence="6">Putative mutacin ABC transporter, ATP-binding protein MutF</fullName>
    </submittedName>
</protein>
<dbReference type="PROSITE" id="PS50893">
    <property type="entry name" value="ABC_TRANSPORTER_2"/>
    <property type="match status" value="1"/>
</dbReference>
<dbReference type="AlphaFoldDB" id="C5EB36"/>
<dbReference type="InterPro" id="IPR027417">
    <property type="entry name" value="P-loop_NTPase"/>
</dbReference>
<reference evidence="6" key="1">
    <citation type="submission" date="2008-08" db="EMBL/GenBank/DDBJ databases">
        <title>Annotation of Bifidobacterium longum subsp. infantis CCUG 52486.</title>
        <authorList>
            <consortium name="The Broad Institute Genome Sequencing Platform"/>
            <person name="Gougoulias C."/>
            <person name="Tuohy K.M."/>
            <person name="Gibson G.R."/>
            <person name="Ward D."/>
            <person name="Mehta T."/>
            <person name="Young S."/>
            <person name="Jaffe D."/>
            <person name="Gnerre S."/>
            <person name="Berlin A."/>
            <person name="Heiman D."/>
            <person name="Hepburn T."/>
            <person name="Shea T."/>
            <person name="Sykes S."/>
            <person name="Alvarado L."/>
            <person name="Kodira C."/>
            <person name="Borodovsky M."/>
            <person name="Lander E."/>
            <person name="Galagan J."/>
            <person name="Nusbaum C."/>
            <person name="Birren B."/>
        </authorList>
    </citation>
    <scope>NUCLEOTIDE SEQUENCE [LARGE SCALE GENOMIC DNA]</scope>
    <source>
        <strain evidence="6">CCUG 52486</strain>
    </source>
</reference>
<dbReference type="PANTHER" id="PTHR43335">
    <property type="entry name" value="ABC TRANSPORTER, ATP-BINDING PROTEIN"/>
    <property type="match status" value="1"/>
</dbReference>